<evidence type="ECO:0000313" key="1">
    <source>
        <dbReference type="EMBL" id="MBB3666687.1"/>
    </source>
</evidence>
<gene>
    <name evidence="1" type="ORF">FHX47_000280</name>
</gene>
<evidence type="ECO:0008006" key="3">
    <source>
        <dbReference type="Google" id="ProtNLM"/>
    </source>
</evidence>
<proteinExistence type="predicted"/>
<dbReference type="AlphaFoldDB" id="A0A7W5TQF2"/>
<comment type="caution">
    <text evidence="1">The sequence shown here is derived from an EMBL/GenBank/DDBJ whole genome shotgun (WGS) entry which is preliminary data.</text>
</comment>
<sequence>MRATDAEVHRRTGLTPLSVSTDRIAHPALRWAGIEARLRELGVNVARDGSGVVCEVYPAAALHGWSLGHRGYKGRHNAEQRAELVAALALKAPWLAWNGHRDLCSADDDALDAVLAALICREVALGRGEPPPEALLAAARQEGWIWLTRQESPTAPAAARDQIQ</sequence>
<organism evidence="1 2">
    <name type="scientific">Garicola koreensis</name>
    <dbReference type="NCBI Taxonomy" id="1262554"/>
    <lineage>
        <taxon>Bacteria</taxon>
        <taxon>Bacillati</taxon>
        <taxon>Actinomycetota</taxon>
        <taxon>Actinomycetes</taxon>
        <taxon>Micrococcales</taxon>
        <taxon>Micrococcaceae</taxon>
        <taxon>Garicola</taxon>
    </lineage>
</organism>
<reference evidence="1 2" key="1">
    <citation type="submission" date="2020-08" db="EMBL/GenBank/DDBJ databases">
        <title>Sequencing the genomes of 1000 actinobacteria strains.</title>
        <authorList>
            <person name="Klenk H.-P."/>
        </authorList>
    </citation>
    <scope>NUCLEOTIDE SEQUENCE [LARGE SCALE GENOMIC DNA]</scope>
    <source>
        <strain evidence="1 2">DSM 28238</strain>
    </source>
</reference>
<protein>
    <recommendedName>
        <fullName evidence="3">DUF429 domain-containing protein</fullName>
    </recommendedName>
</protein>
<dbReference type="InterPro" id="IPR007362">
    <property type="entry name" value="DUF429"/>
</dbReference>
<keyword evidence="2" id="KW-1185">Reference proteome</keyword>
<dbReference type="Pfam" id="PF04250">
    <property type="entry name" value="DUF429"/>
    <property type="match status" value="1"/>
</dbReference>
<evidence type="ECO:0000313" key="2">
    <source>
        <dbReference type="Proteomes" id="UP000547528"/>
    </source>
</evidence>
<name>A0A7W5TQF2_9MICC</name>
<accession>A0A7W5TQF2</accession>
<dbReference type="EMBL" id="JACIBT010000001">
    <property type="protein sequence ID" value="MBB3666687.1"/>
    <property type="molecule type" value="Genomic_DNA"/>
</dbReference>
<dbReference type="Proteomes" id="UP000547528">
    <property type="component" value="Unassembled WGS sequence"/>
</dbReference>